<protein>
    <recommendedName>
        <fullName evidence="2">Reverse transcriptase domain-containing protein</fullName>
    </recommendedName>
</protein>
<comment type="caution">
    <text evidence="3">The sequence shown here is derived from an EMBL/GenBank/DDBJ whole genome shotgun (WGS) entry which is preliminary data.</text>
</comment>
<feature type="region of interest" description="Disordered" evidence="1">
    <location>
        <begin position="80"/>
        <end position="195"/>
    </location>
</feature>
<proteinExistence type="predicted"/>
<keyword evidence="4" id="KW-1185">Reference proteome</keyword>
<accession>A0A9J6H4R6</accession>
<dbReference type="EMBL" id="JABSTR010000011">
    <property type="protein sequence ID" value="KAH9382307.1"/>
    <property type="molecule type" value="Genomic_DNA"/>
</dbReference>
<reference evidence="3 4" key="1">
    <citation type="journal article" date="2020" name="Cell">
        <title>Large-Scale Comparative Analyses of Tick Genomes Elucidate Their Genetic Diversity and Vector Capacities.</title>
        <authorList>
            <consortium name="Tick Genome and Microbiome Consortium (TIGMIC)"/>
            <person name="Jia N."/>
            <person name="Wang J."/>
            <person name="Shi W."/>
            <person name="Du L."/>
            <person name="Sun Y."/>
            <person name="Zhan W."/>
            <person name="Jiang J.F."/>
            <person name="Wang Q."/>
            <person name="Zhang B."/>
            <person name="Ji P."/>
            <person name="Bell-Sakyi L."/>
            <person name="Cui X.M."/>
            <person name="Yuan T.T."/>
            <person name="Jiang B.G."/>
            <person name="Yang W.F."/>
            <person name="Lam T.T."/>
            <person name="Chang Q.C."/>
            <person name="Ding S.J."/>
            <person name="Wang X.J."/>
            <person name="Zhu J.G."/>
            <person name="Ruan X.D."/>
            <person name="Zhao L."/>
            <person name="Wei J.T."/>
            <person name="Ye R.Z."/>
            <person name="Que T.C."/>
            <person name="Du C.H."/>
            <person name="Zhou Y.H."/>
            <person name="Cheng J.X."/>
            <person name="Dai P.F."/>
            <person name="Guo W.B."/>
            <person name="Han X.H."/>
            <person name="Huang E.J."/>
            <person name="Li L.F."/>
            <person name="Wei W."/>
            <person name="Gao Y.C."/>
            <person name="Liu J.Z."/>
            <person name="Shao H.Z."/>
            <person name="Wang X."/>
            <person name="Wang C.C."/>
            <person name="Yang T.C."/>
            <person name="Huo Q.B."/>
            <person name="Li W."/>
            <person name="Chen H.Y."/>
            <person name="Chen S.E."/>
            <person name="Zhou L.G."/>
            <person name="Ni X.B."/>
            <person name="Tian J.H."/>
            <person name="Sheng Y."/>
            <person name="Liu T."/>
            <person name="Pan Y.S."/>
            <person name="Xia L.Y."/>
            <person name="Li J."/>
            <person name="Zhao F."/>
            <person name="Cao W.C."/>
        </authorList>
    </citation>
    <scope>NUCLEOTIDE SEQUENCE [LARGE SCALE GENOMIC DNA]</scope>
    <source>
        <strain evidence="3">HaeL-2018</strain>
    </source>
</reference>
<evidence type="ECO:0000256" key="1">
    <source>
        <dbReference type="SAM" id="MobiDB-lite"/>
    </source>
</evidence>
<dbReference type="OrthoDB" id="8063823at2759"/>
<dbReference type="SUPFAM" id="SSF56672">
    <property type="entry name" value="DNA/RNA polymerases"/>
    <property type="match status" value="1"/>
</dbReference>
<dbReference type="VEuPathDB" id="VectorBase:HLOH_050590"/>
<feature type="region of interest" description="Disordered" evidence="1">
    <location>
        <begin position="1"/>
        <end position="21"/>
    </location>
</feature>
<name>A0A9J6H4R6_HAELO</name>
<dbReference type="AlphaFoldDB" id="A0A9J6H4R6"/>
<dbReference type="Pfam" id="PF00078">
    <property type="entry name" value="RVT_1"/>
    <property type="match status" value="1"/>
</dbReference>
<feature type="compositionally biased region" description="Polar residues" evidence="1">
    <location>
        <begin position="84"/>
        <end position="94"/>
    </location>
</feature>
<sequence length="749" mass="83960">MRDSAVGIKDPPDGSASAPSCSVQCNDWSDSEFRNLAVLRIQQGPRATAYDIHKLMPSRTEAEIKFALRTGRYRRQLTEARETLGSQGSTTSVIATGPLPTPEFDKSDVANSASPAHSIETDAPVRVEQPVPLPTPSNTGKAQLERDGCDYGGGKAPRDRLDGLTPCTVSKKASRTATPPPILEAHSVPDPSPALWADSDTLPDRVLDLSDPSTRGRGVWRFHLTTAHQVTFKGLTASEPRRRALKSHEVCSHGRWSEAEMCLVAQIELSLPPGERFINKAIANQYLERSHDSIKALRHRDDYKLLVEKERERSWLEASSSEKQNPNIEIPHTDIHAVYDPIFSAPSEDVSTISITPASFPDEAPPFSREEVEWAFRVMRADSAPGPDGLTLRELRKIPSAITALILNNWLCHHHMPDELRESRTVFIPKTSAAPNPSELRPITISSVIVRLYTRLILSRLQEMYSFSPFQNGFSDDRSAQSNLLLLQGIMRHCKQARKPFYAASLDLQKAFDSSWGDWMRTYENQGLFAYLGDTLGNRWLQPQARLMGDGDRIKSLRLRANLYPTRYLSNRGARDPKARLCRRCGTHDETAFHILQKCTSIHSPRIVRHNFIEQAIVKKLIFIHPDTTIATEKVITDREGVRHRPDIVRDLPSKTYVVDVAIPWDNSVKAMEHANQEKRRKYNPILHVMPKPTKVLGLAFGARGLVCPRTRRAAKEIGLRDSDIAWLAARALVGSLICLNRFSKIVTP</sequence>
<dbReference type="InterPro" id="IPR000477">
    <property type="entry name" value="RT_dom"/>
</dbReference>
<organism evidence="3 4">
    <name type="scientific">Haemaphysalis longicornis</name>
    <name type="common">Bush tick</name>
    <dbReference type="NCBI Taxonomy" id="44386"/>
    <lineage>
        <taxon>Eukaryota</taxon>
        <taxon>Metazoa</taxon>
        <taxon>Ecdysozoa</taxon>
        <taxon>Arthropoda</taxon>
        <taxon>Chelicerata</taxon>
        <taxon>Arachnida</taxon>
        <taxon>Acari</taxon>
        <taxon>Parasitiformes</taxon>
        <taxon>Ixodida</taxon>
        <taxon>Ixodoidea</taxon>
        <taxon>Ixodidae</taxon>
        <taxon>Haemaphysalinae</taxon>
        <taxon>Haemaphysalis</taxon>
    </lineage>
</organism>
<evidence type="ECO:0000313" key="4">
    <source>
        <dbReference type="Proteomes" id="UP000821853"/>
    </source>
</evidence>
<dbReference type="Proteomes" id="UP000821853">
    <property type="component" value="Chromosome 9"/>
</dbReference>
<dbReference type="GO" id="GO:0071897">
    <property type="term" value="P:DNA biosynthetic process"/>
    <property type="evidence" value="ECO:0007669"/>
    <property type="project" value="UniProtKB-ARBA"/>
</dbReference>
<dbReference type="InterPro" id="IPR043502">
    <property type="entry name" value="DNA/RNA_pol_sf"/>
</dbReference>
<evidence type="ECO:0000259" key="2">
    <source>
        <dbReference type="Pfam" id="PF00078"/>
    </source>
</evidence>
<gene>
    <name evidence="3" type="ORF">HPB48_008839</name>
</gene>
<dbReference type="PANTHER" id="PTHR19446">
    <property type="entry name" value="REVERSE TRANSCRIPTASES"/>
    <property type="match status" value="1"/>
</dbReference>
<feature type="domain" description="Reverse transcriptase" evidence="2">
    <location>
        <begin position="428"/>
        <end position="515"/>
    </location>
</feature>
<evidence type="ECO:0000313" key="3">
    <source>
        <dbReference type="EMBL" id="KAH9382307.1"/>
    </source>
</evidence>